<name>K1TSQ9_9ZZZZ</name>
<dbReference type="InterPro" id="IPR017853">
    <property type="entry name" value="GH"/>
</dbReference>
<evidence type="ECO:0000256" key="3">
    <source>
        <dbReference type="ARBA" id="ARBA00012560"/>
    </source>
</evidence>
<keyword evidence="5 9" id="KW-0808">Transferase</keyword>
<dbReference type="InterPro" id="IPR003385">
    <property type="entry name" value="Glyco_hydro_77"/>
</dbReference>
<dbReference type="Gene3D" id="3.20.20.80">
    <property type="entry name" value="Glycosidases"/>
    <property type="match status" value="1"/>
</dbReference>
<evidence type="ECO:0000256" key="4">
    <source>
        <dbReference type="ARBA" id="ARBA00022676"/>
    </source>
</evidence>
<dbReference type="GO" id="GO:0005975">
    <property type="term" value="P:carbohydrate metabolic process"/>
    <property type="evidence" value="ECO:0007669"/>
    <property type="project" value="InterPro"/>
</dbReference>
<gene>
    <name evidence="9" type="ORF">LEA_08400</name>
</gene>
<dbReference type="EC" id="2.4.1.25" evidence="3"/>
<organism evidence="9">
    <name type="scientific">human gut metagenome</name>
    <dbReference type="NCBI Taxonomy" id="408170"/>
    <lineage>
        <taxon>unclassified sequences</taxon>
        <taxon>metagenomes</taxon>
        <taxon>organismal metagenomes</taxon>
    </lineage>
</organism>
<feature type="non-terminal residue" evidence="9">
    <location>
        <position position="187"/>
    </location>
</feature>
<dbReference type="PANTHER" id="PTHR32438">
    <property type="entry name" value="4-ALPHA-GLUCANOTRANSFERASE DPE1, CHLOROPLASTIC/AMYLOPLASTIC"/>
    <property type="match status" value="1"/>
</dbReference>
<comment type="similarity">
    <text evidence="2">Belongs to the disproportionating enzyme family.</text>
</comment>
<evidence type="ECO:0000256" key="2">
    <source>
        <dbReference type="ARBA" id="ARBA00005684"/>
    </source>
</evidence>
<dbReference type="SUPFAM" id="SSF51445">
    <property type="entry name" value="(Trans)glycosidases"/>
    <property type="match status" value="1"/>
</dbReference>
<evidence type="ECO:0000256" key="7">
    <source>
        <dbReference type="ARBA" id="ARBA00031423"/>
    </source>
</evidence>
<evidence type="ECO:0000256" key="8">
    <source>
        <dbReference type="ARBA" id="ARBA00031501"/>
    </source>
</evidence>
<evidence type="ECO:0000256" key="6">
    <source>
        <dbReference type="ARBA" id="ARBA00023277"/>
    </source>
</evidence>
<reference evidence="9" key="1">
    <citation type="journal article" date="2013" name="Environ. Microbiol.">
        <title>Microbiota from the distal guts of lean and obese adolescents exhibit partial functional redundancy besides clear differences in community structure.</title>
        <authorList>
            <person name="Ferrer M."/>
            <person name="Ruiz A."/>
            <person name="Lanza F."/>
            <person name="Haange S.B."/>
            <person name="Oberbach A."/>
            <person name="Till H."/>
            <person name="Bargiela R."/>
            <person name="Campoy C."/>
            <person name="Segura M.T."/>
            <person name="Richter M."/>
            <person name="von Bergen M."/>
            <person name="Seifert J."/>
            <person name="Suarez A."/>
        </authorList>
    </citation>
    <scope>NUCLEOTIDE SEQUENCE</scope>
</reference>
<sequence>NRKGQSRTKKDIEFFKFIQYKFYRQWSNLKKYANDKGVEIIGDMPIYVSYDSVEAWTYPELFLFDSKKRPVDVAGCPPDEYALTGQLWGNPLYDWEYHRKTEYEWWTKRLKFSSEIYDIVRIDHFRGFESYYAIPYGNETAEKGEWRKGPGVELFKTVQEKLGNLSIIAEDLGFITDDVRRMLNELG</sequence>
<feature type="non-terminal residue" evidence="9">
    <location>
        <position position="1"/>
    </location>
</feature>
<evidence type="ECO:0000313" key="9">
    <source>
        <dbReference type="EMBL" id="EKC69230.1"/>
    </source>
</evidence>
<keyword evidence="6" id="KW-0119">Carbohydrate metabolism</keyword>
<evidence type="ECO:0000256" key="1">
    <source>
        <dbReference type="ARBA" id="ARBA00000439"/>
    </source>
</evidence>
<proteinExistence type="inferred from homology"/>
<dbReference type="AlphaFoldDB" id="K1TSQ9"/>
<dbReference type="GO" id="GO:0004134">
    <property type="term" value="F:4-alpha-glucanotransferase activity"/>
    <property type="evidence" value="ECO:0007669"/>
    <property type="project" value="UniProtKB-EC"/>
</dbReference>
<comment type="catalytic activity">
    <reaction evidence="1">
        <text>Transfers a segment of a (1-&gt;4)-alpha-D-glucan to a new position in an acceptor, which may be glucose or a (1-&gt;4)-alpha-D-glucan.</text>
        <dbReference type="EC" id="2.4.1.25"/>
    </reaction>
</comment>
<comment type="caution">
    <text evidence="9">The sequence shown here is derived from an EMBL/GenBank/DDBJ whole genome shotgun (WGS) entry which is preliminary data.</text>
</comment>
<keyword evidence="4" id="KW-0328">Glycosyltransferase</keyword>
<protein>
    <recommendedName>
        <fullName evidence="3">4-alpha-glucanotransferase</fullName>
        <ecNumber evidence="3">2.4.1.25</ecNumber>
    </recommendedName>
    <alternativeName>
        <fullName evidence="7">Amylomaltase</fullName>
    </alternativeName>
    <alternativeName>
        <fullName evidence="8">Disproportionating enzyme</fullName>
    </alternativeName>
</protein>
<dbReference type="EMBL" id="AJWY01005586">
    <property type="protein sequence ID" value="EKC69230.1"/>
    <property type="molecule type" value="Genomic_DNA"/>
</dbReference>
<dbReference type="Pfam" id="PF02446">
    <property type="entry name" value="Glyco_hydro_77"/>
    <property type="match status" value="1"/>
</dbReference>
<dbReference type="PANTHER" id="PTHR32438:SF5">
    <property type="entry name" value="4-ALPHA-GLUCANOTRANSFERASE DPE1, CHLOROPLASTIC_AMYLOPLASTIC"/>
    <property type="match status" value="1"/>
</dbReference>
<accession>K1TSQ9</accession>
<evidence type="ECO:0000256" key="5">
    <source>
        <dbReference type="ARBA" id="ARBA00022679"/>
    </source>
</evidence>